<dbReference type="CDD" id="cd01992">
    <property type="entry name" value="TilS_N"/>
    <property type="match status" value="1"/>
</dbReference>
<name>A0A4R2AUM6_9BACI</name>
<comment type="caution">
    <text evidence="10">The sequence shown here is derived from an EMBL/GenBank/DDBJ whole genome shotgun (WGS) entry which is preliminary data.</text>
</comment>
<feature type="binding site" evidence="8">
    <location>
        <begin position="28"/>
        <end position="33"/>
    </location>
    <ligand>
        <name>ATP</name>
        <dbReference type="ChEBI" id="CHEBI:30616"/>
    </ligand>
</feature>
<dbReference type="NCBIfam" id="TIGR02433">
    <property type="entry name" value="lysidine_TilS_C"/>
    <property type="match status" value="1"/>
</dbReference>
<comment type="catalytic activity">
    <reaction evidence="7 8">
        <text>cytidine(34) in tRNA(Ile2) + L-lysine + ATP = lysidine(34) in tRNA(Ile2) + AMP + diphosphate + H(+)</text>
        <dbReference type="Rhea" id="RHEA:43744"/>
        <dbReference type="Rhea" id="RHEA-COMP:10625"/>
        <dbReference type="Rhea" id="RHEA-COMP:10670"/>
        <dbReference type="ChEBI" id="CHEBI:15378"/>
        <dbReference type="ChEBI" id="CHEBI:30616"/>
        <dbReference type="ChEBI" id="CHEBI:32551"/>
        <dbReference type="ChEBI" id="CHEBI:33019"/>
        <dbReference type="ChEBI" id="CHEBI:82748"/>
        <dbReference type="ChEBI" id="CHEBI:83665"/>
        <dbReference type="ChEBI" id="CHEBI:456215"/>
        <dbReference type="EC" id="6.3.4.19"/>
    </reaction>
</comment>
<dbReference type="Gene3D" id="3.40.50.620">
    <property type="entry name" value="HUPs"/>
    <property type="match status" value="1"/>
</dbReference>
<dbReference type="SUPFAM" id="SSF56037">
    <property type="entry name" value="PheT/TilS domain"/>
    <property type="match status" value="1"/>
</dbReference>
<comment type="subcellular location">
    <subcellularLocation>
        <location evidence="1 8">Cytoplasm</location>
    </subcellularLocation>
</comment>
<dbReference type="PANTHER" id="PTHR43033:SF1">
    <property type="entry name" value="TRNA(ILE)-LYSIDINE SYNTHASE-RELATED"/>
    <property type="match status" value="1"/>
</dbReference>
<dbReference type="InterPro" id="IPR012795">
    <property type="entry name" value="tRNA_Ile_lys_synt_N"/>
</dbReference>
<dbReference type="InterPro" id="IPR011063">
    <property type="entry name" value="TilS/TtcA_N"/>
</dbReference>
<feature type="domain" description="Lysidine-tRNA(Ile) synthetase C-terminal" evidence="9">
    <location>
        <begin position="385"/>
        <end position="458"/>
    </location>
</feature>
<keyword evidence="4 8" id="KW-0819">tRNA processing</keyword>
<comment type="similarity">
    <text evidence="8">Belongs to the tRNA(Ile)-lysidine synthase family.</text>
</comment>
<dbReference type="HAMAP" id="MF_01161">
    <property type="entry name" value="tRNA_Ile_lys_synt"/>
    <property type="match status" value="1"/>
</dbReference>
<evidence type="ECO:0000259" key="9">
    <source>
        <dbReference type="SMART" id="SM00977"/>
    </source>
</evidence>
<dbReference type="Pfam" id="PF01171">
    <property type="entry name" value="ATP_bind_3"/>
    <property type="match status" value="1"/>
</dbReference>
<keyword evidence="11" id="KW-1185">Reference proteome</keyword>
<keyword evidence="3 8" id="KW-0436">Ligase</keyword>
<evidence type="ECO:0000256" key="5">
    <source>
        <dbReference type="ARBA" id="ARBA00022741"/>
    </source>
</evidence>
<dbReference type="GO" id="GO:0032267">
    <property type="term" value="F:tRNA(Ile)-lysidine synthase activity"/>
    <property type="evidence" value="ECO:0007669"/>
    <property type="project" value="UniProtKB-EC"/>
</dbReference>
<dbReference type="EMBL" id="SLVV01000026">
    <property type="protein sequence ID" value="TCN17315.1"/>
    <property type="molecule type" value="Genomic_DNA"/>
</dbReference>
<dbReference type="InterPro" id="IPR012796">
    <property type="entry name" value="Lysidine-tRNA-synth_C"/>
</dbReference>
<keyword evidence="6 8" id="KW-0067">ATP-binding</keyword>
<dbReference type="Gene3D" id="3.30.465.60">
    <property type="match status" value="1"/>
</dbReference>
<dbReference type="SUPFAM" id="SSF52402">
    <property type="entry name" value="Adenine nucleotide alpha hydrolases-like"/>
    <property type="match status" value="1"/>
</dbReference>
<evidence type="ECO:0000256" key="1">
    <source>
        <dbReference type="ARBA" id="ARBA00004496"/>
    </source>
</evidence>
<dbReference type="InterPro" id="IPR014729">
    <property type="entry name" value="Rossmann-like_a/b/a_fold"/>
</dbReference>
<evidence type="ECO:0000256" key="4">
    <source>
        <dbReference type="ARBA" id="ARBA00022694"/>
    </source>
</evidence>
<evidence type="ECO:0000256" key="6">
    <source>
        <dbReference type="ARBA" id="ARBA00022840"/>
    </source>
</evidence>
<accession>A0A4R2AUM6</accession>
<dbReference type="PANTHER" id="PTHR43033">
    <property type="entry name" value="TRNA(ILE)-LYSIDINE SYNTHASE-RELATED"/>
    <property type="match status" value="1"/>
</dbReference>
<dbReference type="EC" id="6.3.4.19" evidence="8"/>
<evidence type="ECO:0000256" key="3">
    <source>
        <dbReference type="ARBA" id="ARBA00022598"/>
    </source>
</evidence>
<sequence length="462" mass="53392">MMIGKKVKDFMERHSFHLEGKCIAVGVSGGPDSLALLHYLWRLRASTGIKIVAAHFDHMFRGQESYLESMFVRDFCKERDILFEMEQKDVPSYIEKTGKNPQLASRELRYEFYGKVMVQHHLDFLALGHHGDDQVETILMRMTRGSTGKARAGIPFLRPFQNGYIVRPFLCLTKQDIERYCQSHQLDPRRDPSNEKDIYSRNRFRKNVLPFMKNENAHVHEHFQRFSEELQSDEEYLAELTEANLNKIIKKEKGEIALDIRSFLEMPMPLQRRGIKLILNYLYEEQTSSLSAVHIDSIFSIIRNPHPSGTIDLPNGLKIVRSYEKCHFGKNPEKWEPYLFELNGPGKISLPQGGMIEAKYVWEESIAPQVQDTFILDLNQVSLPLVIRTRKPGDRMTLKGMSGTRKIKDIFIDEKIPISERDKWPVITDRSGTILWLPGLKKSSHSIGGPETGDLLELAYKQ</sequence>
<comment type="function">
    <text evidence="8">Ligates lysine onto the cytidine present at position 34 of the AUA codon-specific tRNA(Ile) that contains the anticodon CAU, in an ATP-dependent manner. Cytidine is converted to lysidine, thus changing the amino acid specificity of the tRNA from methionine to isoleucine.</text>
</comment>
<dbReference type="GO" id="GO:0005524">
    <property type="term" value="F:ATP binding"/>
    <property type="evidence" value="ECO:0007669"/>
    <property type="project" value="UniProtKB-UniRule"/>
</dbReference>
<proteinExistence type="inferred from homology"/>
<evidence type="ECO:0000313" key="10">
    <source>
        <dbReference type="EMBL" id="TCN17315.1"/>
    </source>
</evidence>
<dbReference type="GO" id="GO:0005737">
    <property type="term" value="C:cytoplasm"/>
    <property type="evidence" value="ECO:0007669"/>
    <property type="project" value="UniProtKB-SubCell"/>
</dbReference>
<evidence type="ECO:0000256" key="7">
    <source>
        <dbReference type="ARBA" id="ARBA00048539"/>
    </source>
</evidence>
<gene>
    <name evidence="8" type="primary">tilS</name>
    <name evidence="10" type="ORF">EV146_12616</name>
</gene>
<dbReference type="InterPro" id="IPR015262">
    <property type="entry name" value="tRNA_Ile_lys_synt_subst-bd"/>
</dbReference>
<dbReference type="NCBIfam" id="TIGR02432">
    <property type="entry name" value="lysidine_TilS_N"/>
    <property type="match status" value="1"/>
</dbReference>
<evidence type="ECO:0000256" key="2">
    <source>
        <dbReference type="ARBA" id="ARBA00022490"/>
    </source>
</evidence>
<keyword evidence="5 8" id="KW-0547">Nucleotide-binding</keyword>
<dbReference type="Proteomes" id="UP000295689">
    <property type="component" value="Unassembled WGS sequence"/>
</dbReference>
<protein>
    <recommendedName>
        <fullName evidence="8">tRNA(Ile)-lysidine synthase</fullName>
        <ecNumber evidence="8">6.3.4.19</ecNumber>
    </recommendedName>
    <alternativeName>
        <fullName evidence="8">tRNA(Ile)-2-lysyl-cytidine synthase</fullName>
    </alternativeName>
    <alternativeName>
        <fullName evidence="8">tRNA(Ile)-lysidine synthetase</fullName>
    </alternativeName>
</protein>
<reference evidence="10 11" key="1">
    <citation type="journal article" date="2015" name="Stand. Genomic Sci.">
        <title>Genomic Encyclopedia of Bacterial and Archaeal Type Strains, Phase III: the genomes of soil and plant-associated and newly described type strains.</title>
        <authorList>
            <person name="Whitman W.B."/>
            <person name="Woyke T."/>
            <person name="Klenk H.P."/>
            <person name="Zhou Y."/>
            <person name="Lilburn T.G."/>
            <person name="Beck B.J."/>
            <person name="De Vos P."/>
            <person name="Vandamme P."/>
            <person name="Eisen J.A."/>
            <person name="Garrity G."/>
            <person name="Hugenholtz P."/>
            <person name="Kyrpides N.C."/>
        </authorList>
    </citation>
    <scope>NUCLEOTIDE SEQUENCE [LARGE SCALE GENOMIC DNA]</scope>
    <source>
        <strain evidence="10 11">CV53</strain>
    </source>
</reference>
<dbReference type="RefSeq" id="WP_373566097.1">
    <property type="nucleotide sequence ID" value="NZ_JABUHM010000026.1"/>
</dbReference>
<dbReference type="SMART" id="SM00977">
    <property type="entry name" value="TilS_C"/>
    <property type="match status" value="1"/>
</dbReference>
<dbReference type="Pfam" id="PF11734">
    <property type="entry name" value="TilS_C"/>
    <property type="match status" value="1"/>
</dbReference>
<evidence type="ECO:0000313" key="11">
    <source>
        <dbReference type="Proteomes" id="UP000295689"/>
    </source>
</evidence>
<keyword evidence="2 8" id="KW-0963">Cytoplasm</keyword>
<organism evidence="10 11">
    <name type="scientific">Mesobacillus foraminis</name>
    <dbReference type="NCBI Taxonomy" id="279826"/>
    <lineage>
        <taxon>Bacteria</taxon>
        <taxon>Bacillati</taxon>
        <taxon>Bacillota</taxon>
        <taxon>Bacilli</taxon>
        <taxon>Bacillales</taxon>
        <taxon>Bacillaceae</taxon>
        <taxon>Mesobacillus</taxon>
    </lineage>
</organism>
<dbReference type="Pfam" id="PF09179">
    <property type="entry name" value="TilS"/>
    <property type="match status" value="1"/>
</dbReference>
<dbReference type="SUPFAM" id="SSF82829">
    <property type="entry name" value="MesJ substrate recognition domain-like"/>
    <property type="match status" value="1"/>
</dbReference>
<evidence type="ECO:0000256" key="8">
    <source>
        <dbReference type="HAMAP-Rule" id="MF_01161"/>
    </source>
</evidence>
<dbReference type="GO" id="GO:0006400">
    <property type="term" value="P:tRNA modification"/>
    <property type="evidence" value="ECO:0007669"/>
    <property type="project" value="UniProtKB-UniRule"/>
</dbReference>
<comment type="domain">
    <text evidence="8">The N-terminal region contains the highly conserved SGGXDS motif, predicted to be a P-loop motif involved in ATP binding.</text>
</comment>
<dbReference type="InterPro" id="IPR012094">
    <property type="entry name" value="tRNA_Ile_lys_synt"/>
</dbReference>
<dbReference type="AlphaFoldDB" id="A0A4R2AUM6"/>